<dbReference type="KEGG" id="mea:Mex_2p0746"/>
<evidence type="ECO:0000313" key="2">
    <source>
        <dbReference type="Proteomes" id="UP000009081"/>
    </source>
</evidence>
<dbReference type="Proteomes" id="UP000009081">
    <property type="component" value="Plasmid megaplasmid"/>
</dbReference>
<gene>
    <name evidence="1" type="ordered locus">MexAM1_META2p0746</name>
</gene>
<accession>C5B558</accession>
<protein>
    <submittedName>
        <fullName evidence="1">Uncharacterized protein</fullName>
    </submittedName>
</protein>
<keyword evidence="1" id="KW-0614">Plasmid</keyword>
<organism evidence="1 2">
    <name type="scientific">Methylorubrum extorquens (strain ATCC 14718 / DSM 1338 / JCM 2805 / NCIMB 9133 / AM1)</name>
    <name type="common">Methylobacterium extorquens</name>
    <dbReference type="NCBI Taxonomy" id="272630"/>
    <lineage>
        <taxon>Bacteria</taxon>
        <taxon>Pseudomonadati</taxon>
        <taxon>Pseudomonadota</taxon>
        <taxon>Alphaproteobacteria</taxon>
        <taxon>Hyphomicrobiales</taxon>
        <taxon>Methylobacteriaceae</taxon>
        <taxon>Methylorubrum</taxon>
    </lineage>
</organism>
<dbReference type="RefSeq" id="WP_012754029.1">
    <property type="nucleotide sequence ID" value="NC_012811.1"/>
</dbReference>
<name>C5B558_METEA</name>
<dbReference type="EMBL" id="CP001511">
    <property type="protein sequence ID" value="ACS43590.1"/>
    <property type="molecule type" value="Genomic_DNA"/>
</dbReference>
<dbReference type="AlphaFoldDB" id="C5B558"/>
<geneLocation type="plasmid" evidence="1 2">
    <name>megaplasmid</name>
</geneLocation>
<keyword evidence="2" id="KW-1185">Reference proteome</keyword>
<dbReference type="HOGENOM" id="CLU_1419992_0_0_5"/>
<proteinExistence type="predicted"/>
<sequence length="191" mass="20321">MYIFYVLLFMAGLIAVSDWRGDARASADMARAEAVATQMASYHQQVLAFCQQTTCAPGPVLPGLALPPHMRDAGIYGETILSVYDGSELFVTYYRGIGAPIEKGRIADALVTRLHGAANAGRYNAGAGMVLRSVFREDQVSALQQMNLAVPQVVGGAVMEDGDPMVATRLPPVDPSTLPCDNPLTTNPSCS</sequence>
<evidence type="ECO:0000313" key="1">
    <source>
        <dbReference type="EMBL" id="ACS43590.1"/>
    </source>
</evidence>
<reference evidence="1 2" key="1">
    <citation type="journal article" date="2009" name="PLoS ONE">
        <title>Methylobacterium genome sequences: a reference blueprint to investigate microbial metabolism of C1 compounds from natural and industrial sources.</title>
        <authorList>
            <person name="Vuilleumier S."/>
            <person name="Chistoserdova L."/>
            <person name="Lee M.-C."/>
            <person name="Bringel F."/>
            <person name="Lajus A."/>
            <person name="Zhou Y."/>
            <person name="Gourion B."/>
            <person name="Barbe V."/>
            <person name="Chang J."/>
            <person name="Cruveiller S."/>
            <person name="Dossat C."/>
            <person name="Gillett W."/>
            <person name="Gruffaz C."/>
            <person name="Haugen E."/>
            <person name="Hourcade E."/>
            <person name="Levy R."/>
            <person name="Mangenot S."/>
            <person name="Muller E."/>
            <person name="Nadalig T."/>
            <person name="Pagni M."/>
            <person name="Penny C."/>
            <person name="Peyraud R."/>
            <person name="Robinson D.G."/>
            <person name="Roche D."/>
            <person name="Rouy Z."/>
            <person name="Saenampechek C."/>
            <person name="Salvignol G."/>
            <person name="Vallenet D."/>
            <person name="Wu Z."/>
            <person name="Marx C.J."/>
            <person name="Vorholt J.A."/>
            <person name="Olson M.V."/>
            <person name="Kaul R."/>
            <person name="Weissenbach J."/>
            <person name="Medigue C."/>
            <person name="Lidstrom M.E."/>
        </authorList>
    </citation>
    <scope>NUCLEOTIDE SEQUENCE [LARGE SCALE GENOMIC DNA]</scope>
    <source>
        <strain evidence="2">ATCC 14718 / DSM 1338 / JCM 2805 / NCIMB 9133 / AM1</strain>
    </source>
</reference>